<sequence>MSSGWEQLNRMPLSDTDALDFVKRRSSSTASSTHSPLRNLPRLFNVNDTITGFWKSCTASSAIFASATDESVSARYTSTYGSSALPMTVYMCTPSLYSITRSAR</sequence>
<dbReference type="InParanoid" id="K3WM44"/>
<reference evidence="1" key="3">
    <citation type="submission" date="2015-02" db="UniProtKB">
        <authorList>
            <consortium name="EnsemblProtists"/>
        </authorList>
    </citation>
    <scope>IDENTIFICATION</scope>
    <source>
        <strain evidence="1">DAOM BR144</strain>
    </source>
</reference>
<reference evidence="2" key="1">
    <citation type="journal article" date="2010" name="Genome Biol.">
        <title>Genome sequence of the necrotrophic plant pathogen Pythium ultimum reveals original pathogenicity mechanisms and effector repertoire.</title>
        <authorList>
            <person name="Levesque C.A."/>
            <person name="Brouwer H."/>
            <person name="Cano L."/>
            <person name="Hamilton J.P."/>
            <person name="Holt C."/>
            <person name="Huitema E."/>
            <person name="Raffaele S."/>
            <person name="Robideau G.P."/>
            <person name="Thines M."/>
            <person name="Win J."/>
            <person name="Zerillo M.M."/>
            <person name="Beakes G.W."/>
            <person name="Boore J.L."/>
            <person name="Busam D."/>
            <person name="Dumas B."/>
            <person name="Ferriera S."/>
            <person name="Fuerstenberg S.I."/>
            <person name="Gachon C.M."/>
            <person name="Gaulin E."/>
            <person name="Govers F."/>
            <person name="Grenville-Briggs L."/>
            <person name="Horner N."/>
            <person name="Hostetler J."/>
            <person name="Jiang R.H."/>
            <person name="Johnson J."/>
            <person name="Krajaejun T."/>
            <person name="Lin H."/>
            <person name="Meijer H.J."/>
            <person name="Moore B."/>
            <person name="Morris P."/>
            <person name="Phuntmart V."/>
            <person name="Puiu D."/>
            <person name="Shetty J."/>
            <person name="Stajich J.E."/>
            <person name="Tripathy S."/>
            <person name="Wawra S."/>
            <person name="van West P."/>
            <person name="Whitty B.R."/>
            <person name="Coutinho P.M."/>
            <person name="Henrissat B."/>
            <person name="Martin F."/>
            <person name="Thomas P.D."/>
            <person name="Tyler B.M."/>
            <person name="De Vries R.P."/>
            <person name="Kamoun S."/>
            <person name="Yandell M."/>
            <person name="Tisserat N."/>
            <person name="Buell C.R."/>
        </authorList>
    </citation>
    <scope>NUCLEOTIDE SEQUENCE</scope>
    <source>
        <strain evidence="2">DAOM:BR144</strain>
    </source>
</reference>
<dbReference type="HOGENOM" id="CLU_2255564_0_0_1"/>
<dbReference type="AlphaFoldDB" id="K3WM44"/>
<protein>
    <submittedName>
        <fullName evidence="1">Uncharacterized protein</fullName>
    </submittedName>
</protein>
<keyword evidence="2" id="KW-1185">Reference proteome</keyword>
<evidence type="ECO:0000313" key="1">
    <source>
        <dbReference type="EnsemblProtists" id="PYU1_T006036"/>
    </source>
</evidence>
<reference evidence="2" key="2">
    <citation type="submission" date="2010-04" db="EMBL/GenBank/DDBJ databases">
        <authorList>
            <person name="Buell R."/>
            <person name="Hamilton J."/>
            <person name="Hostetler J."/>
        </authorList>
    </citation>
    <scope>NUCLEOTIDE SEQUENCE [LARGE SCALE GENOMIC DNA]</scope>
    <source>
        <strain evidence="2">DAOM:BR144</strain>
    </source>
</reference>
<dbReference type="Proteomes" id="UP000019132">
    <property type="component" value="Unassembled WGS sequence"/>
</dbReference>
<dbReference type="EMBL" id="GL376625">
    <property type="status" value="NOT_ANNOTATED_CDS"/>
    <property type="molecule type" value="Genomic_DNA"/>
</dbReference>
<organism evidence="1 2">
    <name type="scientific">Globisporangium ultimum (strain ATCC 200006 / CBS 805.95 / DAOM BR144)</name>
    <name type="common">Pythium ultimum</name>
    <dbReference type="NCBI Taxonomy" id="431595"/>
    <lineage>
        <taxon>Eukaryota</taxon>
        <taxon>Sar</taxon>
        <taxon>Stramenopiles</taxon>
        <taxon>Oomycota</taxon>
        <taxon>Peronosporomycetes</taxon>
        <taxon>Pythiales</taxon>
        <taxon>Pythiaceae</taxon>
        <taxon>Globisporangium</taxon>
    </lineage>
</organism>
<dbReference type="VEuPathDB" id="FungiDB:PYU1_G006024"/>
<evidence type="ECO:0000313" key="2">
    <source>
        <dbReference type="Proteomes" id="UP000019132"/>
    </source>
</evidence>
<proteinExistence type="predicted"/>
<name>K3WM44_GLOUD</name>
<accession>K3WM44</accession>
<dbReference type="EnsemblProtists" id="PYU1_T006036">
    <property type="protein sequence ID" value="PYU1_T006036"/>
    <property type="gene ID" value="PYU1_G006024"/>
</dbReference>